<keyword evidence="3" id="KW-1185">Reference proteome</keyword>
<dbReference type="InterPro" id="IPR029052">
    <property type="entry name" value="Metallo-depent_PP-like"/>
</dbReference>
<dbReference type="PANTHER" id="PTHR42850">
    <property type="entry name" value="METALLOPHOSPHOESTERASE"/>
    <property type="match status" value="1"/>
</dbReference>
<protein>
    <submittedName>
        <fullName evidence="2">Serine/threonine protein phosphatase</fullName>
    </submittedName>
</protein>
<dbReference type="AlphaFoldDB" id="A0A1D9MEX3"/>
<dbReference type="GO" id="GO:0016791">
    <property type="term" value="F:phosphatase activity"/>
    <property type="evidence" value="ECO:0007669"/>
    <property type="project" value="TreeGrafter"/>
</dbReference>
<accession>A0A1D9MEX3</accession>
<dbReference type="Gene3D" id="3.60.21.10">
    <property type="match status" value="1"/>
</dbReference>
<organism evidence="2 3">
    <name type="scientific">Rhodobacter xanthinilyticus</name>
    <dbReference type="NCBI Taxonomy" id="1850250"/>
    <lineage>
        <taxon>Bacteria</taxon>
        <taxon>Pseudomonadati</taxon>
        <taxon>Pseudomonadota</taxon>
        <taxon>Alphaproteobacteria</taxon>
        <taxon>Rhodobacterales</taxon>
        <taxon>Rhodobacter group</taxon>
        <taxon>Rhodobacter</taxon>
    </lineage>
</organism>
<dbReference type="STRING" id="1850250.LPB142_14325"/>
<dbReference type="EMBL" id="CP017781">
    <property type="protein sequence ID" value="AOZ70353.1"/>
    <property type="molecule type" value="Genomic_DNA"/>
</dbReference>
<dbReference type="GO" id="GO:0110154">
    <property type="term" value="P:RNA decapping"/>
    <property type="evidence" value="ECO:0007669"/>
    <property type="project" value="TreeGrafter"/>
</dbReference>
<dbReference type="InterPro" id="IPR004843">
    <property type="entry name" value="Calcineurin-like_PHP"/>
</dbReference>
<dbReference type="RefSeq" id="WP_068765355.1">
    <property type="nucleotide sequence ID" value="NZ_CP017781.1"/>
</dbReference>
<dbReference type="KEGG" id="rhp:LPB142_14325"/>
<dbReference type="GO" id="GO:0005737">
    <property type="term" value="C:cytoplasm"/>
    <property type="evidence" value="ECO:0007669"/>
    <property type="project" value="TreeGrafter"/>
</dbReference>
<dbReference type="SUPFAM" id="SSF56300">
    <property type="entry name" value="Metallo-dependent phosphatases"/>
    <property type="match status" value="1"/>
</dbReference>
<evidence type="ECO:0000313" key="2">
    <source>
        <dbReference type="EMBL" id="AOZ70353.1"/>
    </source>
</evidence>
<dbReference type="PANTHER" id="PTHR42850:SF4">
    <property type="entry name" value="ZINC-DEPENDENT ENDOPOLYPHOSPHATASE"/>
    <property type="match status" value="1"/>
</dbReference>
<gene>
    <name evidence="2" type="ORF">LPB142_14325</name>
</gene>
<proteinExistence type="predicted"/>
<sequence length="243" mass="26177">MRHYAIGDIHGQDGLLAAAHALIAEDRARTGDAAAPVVHIGDLVDRGPTSAQVIARLIAGQAAGAPWIVLKGNHDLLFQRWLEDPFARHPMLRAEMSWTHPRVGGLTTLRSYGVMAEEDRPLAALHAEALAAIPQAHRDWLAALPLSYAAGELFFAHAGVRPGVAFAAQVEDDLLWIRGDFLEDPREHGALVIHGHSHIDRATHYGNRLNLDSSAGYGGPVSAAVIEGRQAWLLTPEGRVLLG</sequence>
<dbReference type="InterPro" id="IPR050126">
    <property type="entry name" value="Ap4A_hydrolase"/>
</dbReference>
<dbReference type="GO" id="GO:0008803">
    <property type="term" value="F:bis(5'-nucleosyl)-tetraphosphatase (symmetrical) activity"/>
    <property type="evidence" value="ECO:0007669"/>
    <property type="project" value="TreeGrafter"/>
</dbReference>
<dbReference type="Proteomes" id="UP000176562">
    <property type="component" value="Chromosome"/>
</dbReference>
<name>A0A1D9MEX3_9RHOB</name>
<dbReference type="Pfam" id="PF00149">
    <property type="entry name" value="Metallophos"/>
    <property type="match status" value="1"/>
</dbReference>
<evidence type="ECO:0000259" key="1">
    <source>
        <dbReference type="Pfam" id="PF00149"/>
    </source>
</evidence>
<evidence type="ECO:0000313" key="3">
    <source>
        <dbReference type="Proteomes" id="UP000176562"/>
    </source>
</evidence>
<feature type="domain" description="Calcineurin-like phosphoesterase" evidence="1">
    <location>
        <begin position="1"/>
        <end position="199"/>
    </location>
</feature>
<reference evidence="2 3" key="1">
    <citation type="submission" date="2016-10" db="EMBL/GenBank/DDBJ databases">
        <title>Rhodobacter sp. LPB0142, isolated from sea water.</title>
        <authorList>
            <person name="Kim E."/>
            <person name="Yi H."/>
        </authorList>
    </citation>
    <scope>NUCLEOTIDE SEQUENCE [LARGE SCALE GENOMIC DNA]</scope>
    <source>
        <strain evidence="2 3">LPB0142</strain>
    </source>
</reference>